<evidence type="ECO:0000256" key="6">
    <source>
        <dbReference type="ARBA" id="ARBA00023295"/>
    </source>
</evidence>
<evidence type="ECO:0000256" key="3">
    <source>
        <dbReference type="ARBA" id="ARBA00022512"/>
    </source>
</evidence>
<dbReference type="SUPFAM" id="SSF51126">
    <property type="entry name" value="Pectin lyase-like"/>
    <property type="match status" value="1"/>
</dbReference>
<dbReference type="Gene3D" id="2.160.20.10">
    <property type="entry name" value="Single-stranded right-handed beta-helix, Pectin lyase-like"/>
    <property type="match status" value="1"/>
</dbReference>
<evidence type="ECO:0000256" key="4">
    <source>
        <dbReference type="ARBA" id="ARBA00022525"/>
    </source>
</evidence>
<dbReference type="InterPro" id="IPR000743">
    <property type="entry name" value="Glyco_hydro_28"/>
</dbReference>
<dbReference type="GO" id="GO:0004650">
    <property type="term" value="F:polygalacturonase activity"/>
    <property type="evidence" value="ECO:0007669"/>
    <property type="project" value="InterPro"/>
</dbReference>
<dbReference type="InterPro" id="IPR006626">
    <property type="entry name" value="PbH1"/>
</dbReference>
<keyword evidence="3" id="KW-0134">Cell wall</keyword>
<protein>
    <submittedName>
        <fullName evidence="10">Uncharacterized protein</fullName>
    </submittedName>
</protein>
<gene>
    <name evidence="10" type="ORF">GIB67_013352</name>
</gene>
<evidence type="ECO:0000256" key="8">
    <source>
        <dbReference type="PROSITE-ProRule" id="PRU10052"/>
    </source>
</evidence>
<organism evidence="10 11">
    <name type="scientific">Kingdonia uniflora</name>
    <dbReference type="NCBI Taxonomy" id="39325"/>
    <lineage>
        <taxon>Eukaryota</taxon>
        <taxon>Viridiplantae</taxon>
        <taxon>Streptophyta</taxon>
        <taxon>Embryophyta</taxon>
        <taxon>Tracheophyta</taxon>
        <taxon>Spermatophyta</taxon>
        <taxon>Magnoliopsida</taxon>
        <taxon>Ranunculales</taxon>
        <taxon>Circaeasteraceae</taxon>
        <taxon>Kingdonia</taxon>
    </lineage>
</organism>
<sequence>ASWSSRVFNVMKYGAIADGKTDSAKAFLWAWKDACAWWGKGTVWIPKGTYLAGPMRFEGPCNGPTVFVVQGTVKAPTNLAVFDSDTWIRFIYIHRLMIRGGGTFDGQGASAWPYNKCTKYTDCKTLPITLQFDFITDATVRGIHLINSKFFHIQVFQCQKMKFRALKIFAPEDSPNTDGIHIGSSTGIRIYNSIIGTGDDCISLGPGSKDILISNVHCGPGHGISVGSLGRNPNEEDVNGLIVRNCTFSGTGNGVRIKTWAPSPSSMARNFTFEHIFMNNVYNPIVIDQQYCPYKYCNQPASSQVQISDVKFRNIWGNSLSKLAVNLLCSQGQPCQNIELRDIYLPYNGVEEHSASSCIYVNGFSYGKQIPPSCF</sequence>
<dbReference type="OrthoDB" id="187139at2759"/>
<name>A0A7J7LQS1_9MAGN</name>
<dbReference type="SMART" id="SM00710">
    <property type="entry name" value="PbH1"/>
    <property type="match status" value="6"/>
</dbReference>
<dbReference type="GO" id="GO:0071555">
    <property type="term" value="P:cell wall organization"/>
    <property type="evidence" value="ECO:0007669"/>
    <property type="project" value="UniProtKB-KW"/>
</dbReference>
<keyword evidence="5 9" id="KW-0378">Hydrolase</keyword>
<dbReference type="InterPro" id="IPR011050">
    <property type="entry name" value="Pectin_lyase_fold/virulence"/>
</dbReference>
<dbReference type="InterPro" id="IPR012334">
    <property type="entry name" value="Pectin_lyas_fold"/>
</dbReference>
<evidence type="ECO:0000313" key="11">
    <source>
        <dbReference type="Proteomes" id="UP000541444"/>
    </source>
</evidence>
<keyword evidence="7" id="KW-0961">Cell wall biogenesis/degradation</keyword>
<evidence type="ECO:0000256" key="7">
    <source>
        <dbReference type="ARBA" id="ARBA00023316"/>
    </source>
</evidence>
<dbReference type="AlphaFoldDB" id="A0A7J7LQS1"/>
<comment type="similarity">
    <text evidence="2 9">Belongs to the glycosyl hydrolase 28 family.</text>
</comment>
<evidence type="ECO:0000256" key="5">
    <source>
        <dbReference type="ARBA" id="ARBA00022801"/>
    </source>
</evidence>
<evidence type="ECO:0000313" key="10">
    <source>
        <dbReference type="EMBL" id="KAF6145001.1"/>
    </source>
</evidence>
<dbReference type="Proteomes" id="UP000541444">
    <property type="component" value="Unassembled WGS sequence"/>
</dbReference>
<accession>A0A7J7LQS1</accession>
<feature type="non-terminal residue" evidence="10">
    <location>
        <position position="1"/>
    </location>
</feature>
<dbReference type="EMBL" id="JACGCM010002086">
    <property type="protein sequence ID" value="KAF6145001.1"/>
    <property type="molecule type" value="Genomic_DNA"/>
</dbReference>
<feature type="active site" evidence="8">
    <location>
        <position position="222"/>
    </location>
</feature>
<keyword evidence="6 9" id="KW-0326">Glycosidase</keyword>
<evidence type="ECO:0000256" key="1">
    <source>
        <dbReference type="ARBA" id="ARBA00004191"/>
    </source>
</evidence>
<comment type="caution">
    <text evidence="10">The sequence shown here is derived from an EMBL/GenBank/DDBJ whole genome shotgun (WGS) entry which is preliminary data.</text>
</comment>
<proteinExistence type="inferred from homology"/>
<comment type="subcellular location">
    <subcellularLocation>
        <location evidence="1">Secreted</location>
        <location evidence="1">Cell wall</location>
    </subcellularLocation>
</comment>
<dbReference type="PANTHER" id="PTHR31375">
    <property type="match status" value="1"/>
</dbReference>
<keyword evidence="4" id="KW-0964">Secreted</keyword>
<reference evidence="10 11" key="1">
    <citation type="journal article" date="2020" name="IScience">
        <title>Genome Sequencing of the Endangered Kingdonia uniflora (Circaeasteraceae, Ranunculales) Reveals Potential Mechanisms of Evolutionary Specialization.</title>
        <authorList>
            <person name="Sun Y."/>
            <person name="Deng T."/>
            <person name="Zhang A."/>
            <person name="Moore M.J."/>
            <person name="Landis J.B."/>
            <person name="Lin N."/>
            <person name="Zhang H."/>
            <person name="Zhang X."/>
            <person name="Huang J."/>
            <person name="Zhang X."/>
            <person name="Sun H."/>
            <person name="Wang H."/>
        </authorList>
    </citation>
    <scope>NUCLEOTIDE SEQUENCE [LARGE SCALE GENOMIC DNA]</scope>
    <source>
        <strain evidence="10">TB1705</strain>
        <tissue evidence="10">Leaf</tissue>
    </source>
</reference>
<dbReference type="FunFam" id="2.160.20.10:FF:000004">
    <property type="entry name" value="Pectin lyase-like superfamily protein"/>
    <property type="match status" value="1"/>
</dbReference>
<keyword evidence="11" id="KW-1185">Reference proteome</keyword>
<dbReference type="GO" id="GO:0005975">
    <property type="term" value="P:carbohydrate metabolic process"/>
    <property type="evidence" value="ECO:0007669"/>
    <property type="project" value="InterPro"/>
</dbReference>
<dbReference type="PROSITE" id="PS00502">
    <property type="entry name" value="POLYGALACTURONASE"/>
    <property type="match status" value="1"/>
</dbReference>
<evidence type="ECO:0000256" key="9">
    <source>
        <dbReference type="RuleBase" id="RU361169"/>
    </source>
</evidence>
<dbReference type="Pfam" id="PF00295">
    <property type="entry name" value="Glyco_hydro_28"/>
    <property type="match status" value="1"/>
</dbReference>
<evidence type="ECO:0000256" key="2">
    <source>
        <dbReference type="ARBA" id="ARBA00008834"/>
    </source>
</evidence>